<dbReference type="NCBIfam" id="TIGR03853">
    <property type="entry name" value="matur_matur"/>
    <property type="match status" value="1"/>
</dbReference>
<dbReference type="Pfam" id="PF10678">
    <property type="entry name" value="DUF2492"/>
    <property type="match status" value="1"/>
</dbReference>
<evidence type="ECO:0000313" key="1">
    <source>
        <dbReference type="EMBL" id="VAX36818.1"/>
    </source>
</evidence>
<sequence length="80" mass="9096">MSEPIHGHDVMQMMIDSGEDYTRVTLKKAIDEKFGSEARFYTCSAESMTAEMLIDFLEQRGKFIDSGKGFVTDPDKICKH</sequence>
<dbReference type="InterPro" id="IPR019620">
    <property type="entry name" value="Metal-bd_prot_put"/>
</dbReference>
<reference evidence="1" key="1">
    <citation type="submission" date="2018-06" db="EMBL/GenBank/DDBJ databases">
        <authorList>
            <person name="Zhirakovskaya E."/>
        </authorList>
    </citation>
    <scope>NUCLEOTIDE SEQUENCE</scope>
</reference>
<gene>
    <name evidence="1" type="ORF">MNBD_UNCLBAC01-1322</name>
</gene>
<organism evidence="1">
    <name type="scientific">hydrothermal vent metagenome</name>
    <dbReference type="NCBI Taxonomy" id="652676"/>
    <lineage>
        <taxon>unclassified sequences</taxon>
        <taxon>metagenomes</taxon>
        <taxon>ecological metagenomes</taxon>
    </lineage>
</organism>
<dbReference type="AlphaFoldDB" id="A0A3B1DLC3"/>
<protein>
    <recommendedName>
        <fullName evidence="2">Metal-binding protein</fullName>
    </recommendedName>
</protein>
<name>A0A3B1DLC3_9ZZZZ</name>
<evidence type="ECO:0008006" key="2">
    <source>
        <dbReference type="Google" id="ProtNLM"/>
    </source>
</evidence>
<dbReference type="EMBL" id="UOGJ01000110">
    <property type="protein sequence ID" value="VAX36818.1"/>
    <property type="molecule type" value="Genomic_DNA"/>
</dbReference>
<accession>A0A3B1DLC3</accession>
<proteinExistence type="predicted"/>